<comment type="similarity">
    <text evidence="1">Belongs to the CpoB family.</text>
</comment>
<dbReference type="Gene3D" id="1.25.40.10">
    <property type="entry name" value="Tetratricopeptide repeat domain"/>
    <property type="match status" value="1"/>
</dbReference>
<name>A0A2K8KAL0_9RHOB</name>
<comment type="function">
    <text evidence="1">Mediates coordination of peptidoglycan synthesis and outer membrane constriction during cell division.</text>
</comment>
<reference evidence="3 4" key="1">
    <citation type="submission" date="2017-11" db="EMBL/GenBank/DDBJ databases">
        <title>Revised Sequence and Annotation of the Rhodobaca barguzinensis strain alga05 Genome.</title>
        <authorList>
            <person name="Kopejtka K."/>
            <person name="Tomasch J.M."/>
            <person name="Bunk B."/>
            <person name="Koblizek M."/>
        </authorList>
    </citation>
    <scope>NUCLEOTIDE SEQUENCE [LARGE SCALE GENOMIC DNA]</scope>
    <source>
        <strain evidence="4">alga05</strain>
    </source>
</reference>
<dbReference type="RefSeq" id="WP_071480967.1">
    <property type="nucleotide sequence ID" value="NZ_CP024899.1"/>
</dbReference>
<accession>A0A2K8KAL0</accession>
<dbReference type="Proteomes" id="UP000228948">
    <property type="component" value="Chromosome"/>
</dbReference>
<dbReference type="SUPFAM" id="SSF48452">
    <property type="entry name" value="TPR-like"/>
    <property type="match status" value="1"/>
</dbReference>
<dbReference type="OrthoDB" id="9763909at2"/>
<dbReference type="EMBL" id="CP024899">
    <property type="protein sequence ID" value="ATX66464.1"/>
    <property type="molecule type" value="Genomic_DNA"/>
</dbReference>
<dbReference type="KEGG" id="rbg:BG454_12080"/>
<dbReference type="AlphaFoldDB" id="A0A2K8KAL0"/>
<feature type="signal peptide" evidence="1">
    <location>
        <begin position="1"/>
        <end position="19"/>
    </location>
</feature>
<dbReference type="HAMAP" id="MF_02066">
    <property type="entry name" value="CpoB"/>
    <property type="match status" value="1"/>
</dbReference>
<proteinExistence type="inferred from homology"/>
<dbReference type="InterPro" id="IPR011990">
    <property type="entry name" value="TPR-like_helical_dom_sf"/>
</dbReference>
<gene>
    <name evidence="1" type="primary">cpoB</name>
    <name evidence="3" type="ORF">BG454_12080</name>
</gene>
<feature type="coiled-coil region" evidence="1">
    <location>
        <begin position="26"/>
        <end position="93"/>
    </location>
</feature>
<dbReference type="STRING" id="441209.GCA_001870665_02195"/>
<evidence type="ECO:0000256" key="2">
    <source>
        <dbReference type="SAM" id="MobiDB-lite"/>
    </source>
</evidence>
<keyword evidence="1" id="KW-0131">Cell cycle</keyword>
<keyword evidence="4" id="KW-1185">Reference proteome</keyword>
<sequence length="264" mass="28072" precursor="true">MRLIRIIAVACLVSGPVLAPAQADTVADLRAELTALSGVVADLARELSSGSAESQPDFDGALIDRVERIREELARLTGRAEELEFRIRRTIDEASNRLGDLEFRMTELEGGDTSALPPTRPLDGGGQPSVNDDAPQLAAGEQSAFDSARALAEEGSHDAAADALKQFLEFYPGSPLGADASILLGEMHRARGAETDAARVYLNLYLADPDGEDAPRALLALGESLGRLEQRGEACIMLDELLDRFATSSQAAEASEARARLSCP</sequence>
<evidence type="ECO:0000313" key="3">
    <source>
        <dbReference type="EMBL" id="ATX66464.1"/>
    </source>
</evidence>
<keyword evidence="1" id="KW-0132">Cell division</keyword>
<feature type="region of interest" description="Disordered" evidence="2">
    <location>
        <begin position="109"/>
        <end position="142"/>
    </location>
</feature>
<evidence type="ECO:0000256" key="1">
    <source>
        <dbReference type="HAMAP-Rule" id="MF_02066"/>
    </source>
</evidence>
<keyword evidence="1" id="KW-0574">Periplasm</keyword>
<organism evidence="3 4">
    <name type="scientific">Roseinatronobacter bogoriensis subsp. barguzinensis</name>
    <dbReference type="NCBI Taxonomy" id="441209"/>
    <lineage>
        <taxon>Bacteria</taxon>
        <taxon>Pseudomonadati</taxon>
        <taxon>Pseudomonadota</taxon>
        <taxon>Alphaproteobacteria</taxon>
        <taxon>Rhodobacterales</taxon>
        <taxon>Paracoccaceae</taxon>
        <taxon>Roseinatronobacter</taxon>
    </lineage>
</organism>
<dbReference type="Pfam" id="PF13174">
    <property type="entry name" value="TPR_6"/>
    <property type="match status" value="2"/>
</dbReference>
<protein>
    <recommendedName>
        <fullName evidence="1">Cell division coordinator CpoB</fullName>
    </recommendedName>
</protein>
<dbReference type="InterPro" id="IPR034706">
    <property type="entry name" value="CpoB"/>
</dbReference>
<dbReference type="GO" id="GO:0043093">
    <property type="term" value="P:FtsZ-dependent cytokinesis"/>
    <property type="evidence" value="ECO:0007669"/>
    <property type="project" value="UniProtKB-UniRule"/>
</dbReference>
<evidence type="ECO:0000313" key="4">
    <source>
        <dbReference type="Proteomes" id="UP000228948"/>
    </source>
</evidence>
<dbReference type="InterPro" id="IPR019734">
    <property type="entry name" value="TPR_rpt"/>
</dbReference>
<comment type="subcellular location">
    <subcellularLocation>
        <location evidence="1">Periplasm</location>
    </subcellularLocation>
</comment>
<keyword evidence="1" id="KW-0175">Coiled coil</keyword>
<keyword evidence="1" id="KW-0732">Signal</keyword>
<dbReference type="GO" id="GO:0030288">
    <property type="term" value="C:outer membrane-bounded periplasmic space"/>
    <property type="evidence" value="ECO:0007669"/>
    <property type="project" value="UniProtKB-UniRule"/>
</dbReference>
<feature type="chain" id="PRO_5015015797" description="Cell division coordinator CpoB" evidence="1">
    <location>
        <begin position="20"/>
        <end position="264"/>
    </location>
</feature>